<dbReference type="PANTHER" id="PTHR46289:SF19">
    <property type="entry name" value="ZINC FINGER MYM-TYPE CONTAINING 1"/>
    <property type="match status" value="1"/>
</dbReference>
<protein>
    <submittedName>
        <fullName evidence="1">Uncharacterized protein</fullName>
    </submittedName>
</protein>
<proteinExistence type="predicted"/>
<feature type="non-terminal residue" evidence="1">
    <location>
        <position position="226"/>
    </location>
</feature>
<reference evidence="1" key="1">
    <citation type="submission" date="2020-04" db="EMBL/GenBank/DDBJ databases">
        <authorList>
            <person name="Alioto T."/>
            <person name="Alioto T."/>
            <person name="Gomez Garrido J."/>
        </authorList>
    </citation>
    <scope>NUCLEOTIDE SEQUENCE</scope>
    <source>
        <strain evidence="1">A484AB</strain>
    </source>
</reference>
<dbReference type="OrthoDB" id="6778351at2759"/>
<dbReference type="EMBL" id="CACRXK020022050">
    <property type="protein sequence ID" value="CAB4036455.1"/>
    <property type="molecule type" value="Genomic_DNA"/>
</dbReference>
<keyword evidence="2" id="KW-1185">Reference proteome</keyword>
<dbReference type="InterPro" id="IPR052958">
    <property type="entry name" value="IFN-induced_PKR_regulator"/>
</dbReference>
<evidence type="ECO:0000313" key="2">
    <source>
        <dbReference type="Proteomes" id="UP001152795"/>
    </source>
</evidence>
<comment type="caution">
    <text evidence="1">The sequence shown here is derived from an EMBL/GenBank/DDBJ whole genome shotgun (WGS) entry which is preliminary data.</text>
</comment>
<organism evidence="1 2">
    <name type="scientific">Paramuricea clavata</name>
    <name type="common">Red gorgonian</name>
    <name type="synonym">Violescent sea-whip</name>
    <dbReference type="NCBI Taxonomy" id="317549"/>
    <lineage>
        <taxon>Eukaryota</taxon>
        <taxon>Metazoa</taxon>
        <taxon>Cnidaria</taxon>
        <taxon>Anthozoa</taxon>
        <taxon>Octocorallia</taxon>
        <taxon>Malacalcyonacea</taxon>
        <taxon>Plexauridae</taxon>
        <taxon>Paramuricea</taxon>
    </lineage>
</organism>
<name>A0A6S7JUL0_PARCT</name>
<gene>
    <name evidence="1" type="ORF">PACLA_8A002905</name>
</gene>
<accession>A0A6S7JUL0</accession>
<dbReference type="AlphaFoldDB" id="A0A6S7JUL0"/>
<evidence type="ECO:0000313" key="1">
    <source>
        <dbReference type="EMBL" id="CAB4036455.1"/>
    </source>
</evidence>
<dbReference type="PANTHER" id="PTHR46289">
    <property type="entry name" value="52 KDA REPRESSOR OF THE INHIBITOR OF THE PROTEIN KINASE-LIKE PROTEIN-RELATED"/>
    <property type="match status" value="1"/>
</dbReference>
<dbReference type="Proteomes" id="UP001152795">
    <property type="component" value="Unassembled WGS sequence"/>
</dbReference>
<sequence length="226" mass="26551">MRVLTRLSLTYTNKAEREDAKQLKNKIDKLEFVIFIVMWERVLRAINSASKELQSQKINLSVASRLLNCALSEHVILRSFWNSVLLTATALAQFWSSSVTFENKRNRKTKRFFDELSTDRRLTDPEEAFKVNVFYQTVDNAIMQLKQRFEGQKMVTSLFSCLHPQNMSQLKSPQLETVAEAIVEEYPTDFTEELVSEFRYFVNEFRKEIAERQSVTDVIRLMLESR</sequence>